<dbReference type="OrthoDB" id="9785673at2"/>
<evidence type="ECO:0000256" key="3">
    <source>
        <dbReference type="SAM" id="MobiDB-lite"/>
    </source>
</evidence>
<keyword evidence="6" id="KW-1185">Reference proteome</keyword>
<dbReference type="PANTHER" id="PTHR46429">
    <property type="entry name" value="23S RRNA (GUANOSINE-2'-O-)-METHYLTRANSFERASE RLMB"/>
    <property type="match status" value="1"/>
</dbReference>
<name>A0A4Q2U8U7_9HYPH</name>
<evidence type="ECO:0000259" key="4">
    <source>
        <dbReference type="SMART" id="SM00967"/>
    </source>
</evidence>
<dbReference type="GO" id="GO:0006396">
    <property type="term" value="P:RNA processing"/>
    <property type="evidence" value="ECO:0007669"/>
    <property type="project" value="InterPro"/>
</dbReference>
<dbReference type="SUPFAM" id="SSF55315">
    <property type="entry name" value="L30e-like"/>
    <property type="match status" value="1"/>
</dbReference>
<dbReference type="InterPro" id="IPR029026">
    <property type="entry name" value="tRNA_m1G_MTases_N"/>
</dbReference>
<evidence type="ECO:0000313" key="6">
    <source>
        <dbReference type="Proteomes" id="UP000290759"/>
    </source>
</evidence>
<dbReference type="InterPro" id="IPR013123">
    <property type="entry name" value="SpoU_subst-bd"/>
</dbReference>
<dbReference type="SMART" id="SM00967">
    <property type="entry name" value="SpoU_sub_bind"/>
    <property type="match status" value="1"/>
</dbReference>
<reference evidence="5 6" key="1">
    <citation type="submission" date="2018-12" db="EMBL/GenBank/DDBJ databases">
        <authorList>
            <person name="Grouzdev D.S."/>
            <person name="Krutkina M.S."/>
        </authorList>
    </citation>
    <scope>NUCLEOTIDE SEQUENCE [LARGE SCALE GENOMIC DNA]</scope>
    <source>
        <strain evidence="5 6">RmlP026</strain>
    </source>
</reference>
<dbReference type="GO" id="GO:0008173">
    <property type="term" value="F:RNA methyltransferase activity"/>
    <property type="evidence" value="ECO:0007669"/>
    <property type="project" value="InterPro"/>
</dbReference>
<accession>A0A4Q2U8U7</accession>
<dbReference type="InterPro" id="IPR004441">
    <property type="entry name" value="rRNA_MeTrfase_TrmH"/>
</dbReference>
<sequence length="278" mass="29264">MSTQKPRPPGRRPNSRPFPSGAQGRTPPRDGDRGHRPPPPPPDTVYLWGTHAVVEALGSLRRKALRISATEAAVERIAELAADRGVPVSIVPGDAISARLPRDAVHQGLLLEARRLEPIALDALPDDGVVLVLDQITDPHNVGAILRTAAAFGVSALVLQDRHAPDLSGTLAKAASGGLEHVPVALVVNLARTLDKLGERGFFRVGLDSAGDGSLEAMDLPRPLALVLGSEGDGLRRLTRERCDAVARLDMPGPIKSLNVSIACAVALTVARLKAPAQ</sequence>
<evidence type="ECO:0000313" key="5">
    <source>
        <dbReference type="EMBL" id="RYC31517.1"/>
    </source>
</evidence>
<dbReference type="RefSeq" id="WP_129227125.1">
    <property type="nucleotide sequence ID" value="NZ_QYBB01000013.1"/>
</dbReference>
<dbReference type="NCBIfam" id="TIGR00186">
    <property type="entry name" value="rRNA_methyl_3"/>
    <property type="match status" value="1"/>
</dbReference>
<dbReference type="InterPro" id="IPR029028">
    <property type="entry name" value="Alpha/beta_knot_MTases"/>
</dbReference>
<feature type="region of interest" description="Disordered" evidence="3">
    <location>
        <begin position="1"/>
        <end position="43"/>
    </location>
</feature>
<keyword evidence="1 5" id="KW-0489">Methyltransferase</keyword>
<comment type="caution">
    <text evidence="5">The sequence shown here is derived from an EMBL/GenBank/DDBJ whole genome shotgun (WGS) entry which is preliminary data.</text>
</comment>
<dbReference type="CDD" id="cd18103">
    <property type="entry name" value="SpoU-like_RlmB"/>
    <property type="match status" value="1"/>
</dbReference>
<evidence type="ECO:0000256" key="1">
    <source>
        <dbReference type="ARBA" id="ARBA00022603"/>
    </source>
</evidence>
<gene>
    <name evidence="5" type="primary">rlmB</name>
    <name evidence="5" type="ORF">D3273_12790</name>
</gene>
<dbReference type="EMBL" id="QYBB01000013">
    <property type="protein sequence ID" value="RYC31517.1"/>
    <property type="molecule type" value="Genomic_DNA"/>
</dbReference>
<dbReference type="Pfam" id="PF08032">
    <property type="entry name" value="SpoU_sub_bind"/>
    <property type="match status" value="1"/>
</dbReference>
<feature type="compositionally biased region" description="Low complexity" evidence="3">
    <location>
        <begin position="15"/>
        <end position="26"/>
    </location>
</feature>
<organism evidence="5 6">
    <name type="scientific">Lichenibacterium minor</name>
    <dbReference type="NCBI Taxonomy" id="2316528"/>
    <lineage>
        <taxon>Bacteria</taxon>
        <taxon>Pseudomonadati</taxon>
        <taxon>Pseudomonadota</taxon>
        <taxon>Alphaproteobacteria</taxon>
        <taxon>Hyphomicrobiales</taxon>
        <taxon>Lichenihabitantaceae</taxon>
        <taxon>Lichenibacterium</taxon>
    </lineage>
</organism>
<dbReference type="Proteomes" id="UP000290759">
    <property type="component" value="Unassembled WGS sequence"/>
</dbReference>
<dbReference type="SUPFAM" id="SSF75217">
    <property type="entry name" value="alpha/beta knot"/>
    <property type="match status" value="1"/>
</dbReference>
<keyword evidence="2 5" id="KW-0808">Transferase</keyword>
<dbReference type="InterPro" id="IPR001537">
    <property type="entry name" value="SpoU_MeTrfase"/>
</dbReference>
<dbReference type="PANTHER" id="PTHR46429:SF1">
    <property type="entry name" value="23S RRNA (GUANOSINE-2'-O-)-METHYLTRANSFERASE RLMB"/>
    <property type="match status" value="1"/>
</dbReference>
<dbReference type="Gene3D" id="3.40.1280.10">
    <property type="match status" value="1"/>
</dbReference>
<reference evidence="5 6" key="2">
    <citation type="submission" date="2019-02" db="EMBL/GenBank/DDBJ databases">
        <title>'Lichenibacterium ramalinii' gen. nov. sp. nov., 'Lichenibacterium minor' gen. nov. sp. nov.</title>
        <authorList>
            <person name="Pankratov T."/>
        </authorList>
    </citation>
    <scope>NUCLEOTIDE SEQUENCE [LARGE SCALE GENOMIC DNA]</scope>
    <source>
        <strain evidence="5 6">RmlP026</strain>
    </source>
</reference>
<feature type="domain" description="RNA 2-O ribose methyltransferase substrate binding" evidence="4">
    <location>
        <begin position="46"/>
        <end position="119"/>
    </location>
</feature>
<dbReference type="GO" id="GO:0005829">
    <property type="term" value="C:cytosol"/>
    <property type="evidence" value="ECO:0007669"/>
    <property type="project" value="TreeGrafter"/>
</dbReference>
<protein>
    <submittedName>
        <fullName evidence="5">23S rRNA (Guanosine(2251)-2'-O)-methyltransferase RlmB</fullName>
    </submittedName>
</protein>
<dbReference type="GO" id="GO:0032259">
    <property type="term" value="P:methylation"/>
    <property type="evidence" value="ECO:0007669"/>
    <property type="project" value="UniProtKB-KW"/>
</dbReference>
<dbReference type="Gene3D" id="3.30.1330.30">
    <property type="match status" value="1"/>
</dbReference>
<dbReference type="GO" id="GO:0003723">
    <property type="term" value="F:RNA binding"/>
    <property type="evidence" value="ECO:0007669"/>
    <property type="project" value="InterPro"/>
</dbReference>
<dbReference type="Pfam" id="PF00588">
    <property type="entry name" value="SpoU_methylase"/>
    <property type="match status" value="1"/>
</dbReference>
<evidence type="ECO:0000256" key="2">
    <source>
        <dbReference type="ARBA" id="ARBA00022679"/>
    </source>
</evidence>
<dbReference type="InterPro" id="IPR029064">
    <property type="entry name" value="Ribosomal_eL30-like_sf"/>
</dbReference>
<proteinExistence type="predicted"/>
<dbReference type="AlphaFoldDB" id="A0A4Q2U8U7"/>